<keyword evidence="5" id="KW-1185">Reference proteome</keyword>
<dbReference type="RefSeq" id="WP_214622573.1">
    <property type="nucleotide sequence ID" value="NZ_JAHGAW010000004.1"/>
</dbReference>
<reference evidence="4" key="1">
    <citation type="submission" date="2021-05" db="EMBL/GenBank/DDBJ databases">
        <title>Genome of Sphingobium sp. strain.</title>
        <authorList>
            <person name="Fan R."/>
        </authorList>
    </citation>
    <scope>NUCLEOTIDE SEQUENCE</scope>
    <source>
        <strain evidence="4">H33</strain>
    </source>
</reference>
<dbReference type="InterPro" id="IPR052894">
    <property type="entry name" value="AsmA-related"/>
</dbReference>
<dbReference type="AlphaFoldDB" id="A0A9X1DBC0"/>
<dbReference type="PANTHER" id="PTHR30441:SF4">
    <property type="entry name" value="PROTEIN ASMA"/>
    <property type="match status" value="1"/>
</dbReference>
<dbReference type="Proteomes" id="UP001138757">
    <property type="component" value="Unassembled WGS sequence"/>
</dbReference>
<evidence type="ECO:0000256" key="2">
    <source>
        <dbReference type="SAM" id="Phobius"/>
    </source>
</evidence>
<dbReference type="GO" id="GO:0090313">
    <property type="term" value="P:regulation of protein targeting to membrane"/>
    <property type="evidence" value="ECO:0007669"/>
    <property type="project" value="TreeGrafter"/>
</dbReference>
<accession>A0A9X1DBC0</accession>
<name>A0A9X1DBC0_9SPHN</name>
<dbReference type="GO" id="GO:0005886">
    <property type="term" value="C:plasma membrane"/>
    <property type="evidence" value="ECO:0007669"/>
    <property type="project" value="TreeGrafter"/>
</dbReference>
<dbReference type="InterPro" id="IPR007844">
    <property type="entry name" value="AsmA"/>
</dbReference>
<proteinExistence type="predicted"/>
<evidence type="ECO:0000256" key="1">
    <source>
        <dbReference type="SAM" id="MobiDB-lite"/>
    </source>
</evidence>
<feature type="region of interest" description="Disordered" evidence="1">
    <location>
        <begin position="637"/>
        <end position="658"/>
    </location>
</feature>
<evidence type="ECO:0000313" key="4">
    <source>
        <dbReference type="EMBL" id="MBT2186836.1"/>
    </source>
</evidence>
<keyword evidence="2" id="KW-0812">Transmembrane</keyword>
<evidence type="ECO:0000259" key="3">
    <source>
        <dbReference type="Pfam" id="PF05170"/>
    </source>
</evidence>
<keyword evidence="2" id="KW-0472">Membrane</keyword>
<organism evidence="4 5">
    <name type="scientific">Sphingobium nicotianae</name>
    <dbReference type="NCBI Taxonomy" id="2782607"/>
    <lineage>
        <taxon>Bacteria</taxon>
        <taxon>Pseudomonadati</taxon>
        <taxon>Pseudomonadota</taxon>
        <taxon>Alphaproteobacteria</taxon>
        <taxon>Sphingomonadales</taxon>
        <taxon>Sphingomonadaceae</taxon>
        <taxon>Sphingobium</taxon>
    </lineage>
</organism>
<dbReference type="Pfam" id="PF05170">
    <property type="entry name" value="AsmA"/>
    <property type="match status" value="1"/>
</dbReference>
<protein>
    <submittedName>
        <fullName evidence="4">AsmA family protein</fullName>
    </submittedName>
</protein>
<sequence>MTEPIVQATAPAPLPMLVKRRRPWLWAAITLPLAGWAALAFGAATPLKGIVERHATAALGRAVTVGGALRILVTPFSVTFTGEQVRIANPKWALADNFLDAGTVSARLATFDLLVGQPGLRMLAIADGTIDLERSKHANRINWDIGRPGTLFDATAIRRIDADHVAIHFRDNLRGAEAQLTLEQGGRGIIDLRGEGRIGERHFALTGTTRSAEGAPTKFDIRAHTDAYALAVRGEAETPFKLNANDLDVSARGADFAQLAALGGITLPAMPDYEIKAAMSAAPGAWHFSHVAGRIGSTDLTGKLTLDQRHERPRIFAELASRTLNLDDARQLFGIENASVATLDDEEGLRFVPRLLPDAHLSSEALRRFDAVVAYRADAVHAAPHAPAHLSMTLALVDGRLQVSPASVDLGGGFVSSDIFIDTRRKPALVRGDIRLSPTPMGRLLADWGIAPAGTTAMVKGRIQLTGQGDTLREVIGNANGRMALIIPGGMARMAPASASSLDMANVSDAMFSDGESEEQPTGIRCGLIAFTVREGLATADPILIDTQGHVLTGSGELDLRDERLDLRLSADGKAMTFFARPHPVRIGGTFSDPVLERAPVSWFGESRLFGLPLPSLGAIFGFVDPGAAQAPACGPILRGAPESAQRERDEGQRLASR</sequence>
<evidence type="ECO:0000313" key="5">
    <source>
        <dbReference type="Proteomes" id="UP001138757"/>
    </source>
</evidence>
<keyword evidence="2" id="KW-1133">Transmembrane helix</keyword>
<dbReference type="PANTHER" id="PTHR30441">
    <property type="entry name" value="DUF748 DOMAIN-CONTAINING PROTEIN"/>
    <property type="match status" value="1"/>
</dbReference>
<feature type="compositionally biased region" description="Basic and acidic residues" evidence="1">
    <location>
        <begin position="645"/>
        <end position="658"/>
    </location>
</feature>
<gene>
    <name evidence="4" type="ORF">KK488_07715</name>
</gene>
<feature type="transmembrane region" description="Helical" evidence="2">
    <location>
        <begin position="24"/>
        <end position="44"/>
    </location>
</feature>
<feature type="domain" description="AsmA" evidence="3">
    <location>
        <begin position="224"/>
        <end position="507"/>
    </location>
</feature>
<comment type="caution">
    <text evidence="4">The sequence shown here is derived from an EMBL/GenBank/DDBJ whole genome shotgun (WGS) entry which is preliminary data.</text>
</comment>
<dbReference type="EMBL" id="JAHGAW010000004">
    <property type="protein sequence ID" value="MBT2186836.1"/>
    <property type="molecule type" value="Genomic_DNA"/>
</dbReference>